<reference evidence="1" key="1">
    <citation type="submission" date="2020-06" db="EMBL/GenBank/DDBJ databases">
        <authorList>
            <person name="Li T."/>
            <person name="Hu X."/>
            <person name="Zhang T."/>
            <person name="Song X."/>
            <person name="Zhang H."/>
            <person name="Dai N."/>
            <person name="Sheng W."/>
            <person name="Hou X."/>
            <person name="Wei L."/>
        </authorList>
    </citation>
    <scope>NUCLEOTIDE SEQUENCE</scope>
    <source>
        <strain evidence="1">KEN8</strain>
        <tissue evidence="1">Leaf</tissue>
    </source>
</reference>
<dbReference type="AlphaFoldDB" id="A0AAW2K5L1"/>
<dbReference type="InterPro" id="IPR004242">
    <property type="entry name" value="Transposase_21"/>
</dbReference>
<accession>A0AAW2K5L1</accession>
<proteinExistence type="predicted"/>
<comment type="caution">
    <text evidence="1">The sequence shown here is derived from an EMBL/GenBank/DDBJ whole genome shotgun (WGS) entry which is preliminary data.</text>
</comment>
<name>A0AAW2K5L1_9LAMI</name>
<organism evidence="1">
    <name type="scientific">Sesamum calycinum</name>
    <dbReference type="NCBI Taxonomy" id="2727403"/>
    <lineage>
        <taxon>Eukaryota</taxon>
        <taxon>Viridiplantae</taxon>
        <taxon>Streptophyta</taxon>
        <taxon>Embryophyta</taxon>
        <taxon>Tracheophyta</taxon>
        <taxon>Spermatophyta</taxon>
        <taxon>Magnoliopsida</taxon>
        <taxon>eudicotyledons</taxon>
        <taxon>Gunneridae</taxon>
        <taxon>Pentapetalae</taxon>
        <taxon>asterids</taxon>
        <taxon>lamiids</taxon>
        <taxon>Lamiales</taxon>
        <taxon>Pedaliaceae</taxon>
        <taxon>Sesamum</taxon>
    </lineage>
</organism>
<dbReference type="Pfam" id="PF02992">
    <property type="entry name" value="Transposase_21"/>
    <property type="match status" value="1"/>
</dbReference>
<sequence length="233" mass="27292">MPKYYNWTSHGEESVEAYFETATVPQVLEEQTPATHVEGRGPALSMPVLVHIFTAAALTIDDVNLEYCKFCKVARYKPILGRDLCRKKSPYAVLRCLPLTPCLQRLYSSRTTAEHMIWHATHQTEEGSMCHSSDAEAWKYFDRMYPDFVEESHNVWHDQYNHTYSCWPVIITPYNLPLSCCSYGMWVLERTTMPRTTHYHAGDVDVDYERLTYLWDDVWVEYRRGYVMSDFDG</sequence>
<evidence type="ECO:0000313" key="1">
    <source>
        <dbReference type="EMBL" id="KAL0302129.1"/>
    </source>
</evidence>
<dbReference type="PANTHER" id="PTHR10775:SF182">
    <property type="entry name" value="TRANSPOSON, EN_SPM-LIKE, TRANSPOSASE-ASSOCIATED DOMAIN PROTEIN-RELATED"/>
    <property type="match status" value="1"/>
</dbReference>
<dbReference type="EMBL" id="JACGWM010000623">
    <property type="protein sequence ID" value="KAL0302129.1"/>
    <property type="molecule type" value="Genomic_DNA"/>
</dbReference>
<gene>
    <name evidence="1" type="ORF">Scaly_3042400</name>
</gene>
<dbReference type="PANTHER" id="PTHR10775">
    <property type="entry name" value="OS08G0208400 PROTEIN"/>
    <property type="match status" value="1"/>
</dbReference>
<reference evidence="1" key="2">
    <citation type="journal article" date="2024" name="Plant">
        <title>Genomic evolution and insights into agronomic trait innovations of Sesamum species.</title>
        <authorList>
            <person name="Miao H."/>
            <person name="Wang L."/>
            <person name="Qu L."/>
            <person name="Liu H."/>
            <person name="Sun Y."/>
            <person name="Le M."/>
            <person name="Wang Q."/>
            <person name="Wei S."/>
            <person name="Zheng Y."/>
            <person name="Lin W."/>
            <person name="Duan Y."/>
            <person name="Cao H."/>
            <person name="Xiong S."/>
            <person name="Wang X."/>
            <person name="Wei L."/>
            <person name="Li C."/>
            <person name="Ma Q."/>
            <person name="Ju M."/>
            <person name="Zhao R."/>
            <person name="Li G."/>
            <person name="Mu C."/>
            <person name="Tian Q."/>
            <person name="Mei H."/>
            <person name="Zhang T."/>
            <person name="Gao T."/>
            <person name="Zhang H."/>
        </authorList>
    </citation>
    <scope>NUCLEOTIDE SEQUENCE</scope>
    <source>
        <strain evidence="1">KEN8</strain>
    </source>
</reference>
<protein>
    <submittedName>
        <fullName evidence="1">Uncharacterized protein</fullName>
    </submittedName>
</protein>